<dbReference type="OrthoDB" id="128473at2"/>
<dbReference type="InterPro" id="IPR011517">
    <property type="entry name" value="RNA_pol_sigma70_ECF-like"/>
</dbReference>
<dbReference type="Gene3D" id="1.10.1740.10">
    <property type="match status" value="1"/>
</dbReference>
<dbReference type="InterPro" id="IPR013324">
    <property type="entry name" value="RNA_pol_sigma_r3/r4-like"/>
</dbReference>
<dbReference type="SUPFAM" id="SSF88946">
    <property type="entry name" value="Sigma2 domain of RNA polymerase sigma factors"/>
    <property type="match status" value="1"/>
</dbReference>
<keyword evidence="3" id="KW-0731">Sigma factor</keyword>
<dbReference type="GO" id="GO:0006352">
    <property type="term" value="P:DNA-templated transcription initiation"/>
    <property type="evidence" value="ECO:0007669"/>
    <property type="project" value="InterPro"/>
</dbReference>
<dbReference type="SUPFAM" id="SSF88659">
    <property type="entry name" value="Sigma3 and sigma4 domains of RNA polymerase sigma factors"/>
    <property type="match status" value="1"/>
</dbReference>
<evidence type="ECO:0000313" key="7">
    <source>
        <dbReference type="Proteomes" id="UP000218831"/>
    </source>
</evidence>
<keyword evidence="7" id="KW-1185">Reference proteome</keyword>
<evidence type="ECO:0000313" key="6">
    <source>
        <dbReference type="EMBL" id="PAU93629.1"/>
    </source>
</evidence>
<name>A0A2A2G9U8_9BACT</name>
<dbReference type="RefSeq" id="WP_095606820.1">
    <property type="nucleotide sequence ID" value="NZ_NSKE01000007.1"/>
</dbReference>
<dbReference type="GO" id="GO:0016987">
    <property type="term" value="F:sigma factor activity"/>
    <property type="evidence" value="ECO:0007669"/>
    <property type="project" value="UniProtKB-KW"/>
</dbReference>
<dbReference type="InterPro" id="IPR039425">
    <property type="entry name" value="RNA_pol_sigma-70-like"/>
</dbReference>
<dbReference type="NCBIfam" id="TIGR02999">
    <property type="entry name" value="Sig-70_X6"/>
    <property type="match status" value="1"/>
</dbReference>
<feature type="domain" description="RNA polymerase sigma-70 ECF-like HTH" evidence="5">
    <location>
        <begin position="5"/>
        <end position="185"/>
    </location>
</feature>
<dbReference type="InterPro" id="IPR013325">
    <property type="entry name" value="RNA_pol_sigma_r2"/>
</dbReference>
<dbReference type="InterPro" id="IPR014284">
    <property type="entry name" value="RNA_pol_sigma-70_dom"/>
</dbReference>
<dbReference type="AlphaFoldDB" id="A0A2A2G9U8"/>
<dbReference type="PANTHER" id="PTHR43133">
    <property type="entry name" value="RNA POLYMERASE ECF-TYPE SIGMA FACTO"/>
    <property type="match status" value="1"/>
</dbReference>
<accession>A0A2A2G9U8</accession>
<evidence type="ECO:0000256" key="4">
    <source>
        <dbReference type="ARBA" id="ARBA00023163"/>
    </source>
</evidence>
<dbReference type="Gene3D" id="1.10.10.10">
    <property type="entry name" value="Winged helix-like DNA-binding domain superfamily/Winged helix DNA-binding domain"/>
    <property type="match status" value="1"/>
</dbReference>
<dbReference type="InterPro" id="IPR053812">
    <property type="entry name" value="HTH_Sigma70_ECF-like"/>
</dbReference>
<dbReference type="Proteomes" id="UP000218831">
    <property type="component" value="Unassembled WGS sequence"/>
</dbReference>
<evidence type="ECO:0000259" key="5">
    <source>
        <dbReference type="Pfam" id="PF07638"/>
    </source>
</evidence>
<evidence type="ECO:0000256" key="2">
    <source>
        <dbReference type="ARBA" id="ARBA00023015"/>
    </source>
</evidence>
<organism evidence="6 7">
    <name type="scientific">Fodinibius salipaludis</name>
    <dbReference type="NCBI Taxonomy" id="2032627"/>
    <lineage>
        <taxon>Bacteria</taxon>
        <taxon>Pseudomonadati</taxon>
        <taxon>Balneolota</taxon>
        <taxon>Balneolia</taxon>
        <taxon>Balneolales</taxon>
        <taxon>Balneolaceae</taxon>
        <taxon>Fodinibius</taxon>
    </lineage>
</organism>
<sequence length="188" mass="22125">MKEKSEVTKLLVKVQKGDGEAYDQLFPLIYSELKRLAYSKLQDEHNDITVSETELVHEVYLKMVDQTSIKANDKNHFLAIAARCMRQILIDHARKKKAKKRGGEKKDVTYIDKLLKLHHEAEELINLDNKLKKLAKLDQRMADVVTFRFFGQMSNYEIAKTLEISERTVRRDWTKARGWLYKEIKNQD</sequence>
<gene>
    <name evidence="6" type="ORF">CK503_10770</name>
</gene>
<dbReference type="PANTHER" id="PTHR43133:SF39">
    <property type="entry name" value="SIMILAR TO RNA POLYMERASE SIGMA-E FACTOR"/>
    <property type="match status" value="1"/>
</dbReference>
<dbReference type="Pfam" id="PF07638">
    <property type="entry name" value="Sigma70_ECF"/>
    <property type="match status" value="1"/>
</dbReference>
<dbReference type="InterPro" id="IPR036388">
    <property type="entry name" value="WH-like_DNA-bd_sf"/>
</dbReference>
<comment type="similarity">
    <text evidence="1">Belongs to the sigma-70 factor family. ECF subfamily.</text>
</comment>
<dbReference type="EMBL" id="NSKE01000007">
    <property type="protein sequence ID" value="PAU93629.1"/>
    <property type="molecule type" value="Genomic_DNA"/>
</dbReference>
<keyword evidence="4" id="KW-0804">Transcription</keyword>
<protein>
    <submittedName>
        <fullName evidence="6">RNA polymerase subunit sigma-70</fullName>
    </submittedName>
</protein>
<evidence type="ECO:0000256" key="3">
    <source>
        <dbReference type="ARBA" id="ARBA00023082"/>
    </source>
</evidence>
<comment type="caution">
    <text evidence="6">The sequence shown here is derived from an EMBL/GenBank/DDBJ whole genome shotgun (WGS) entry which is preliminary data.</text>
</comment>
<proteinExistence type="inferred from homology"/>
<keyword evidence="2" id="KW-0805">Transcription regulation</keyword>
<dbReference type="NCBIfam" id="TIGR02937">
    <property type="entry name" value="sigma70-ECF"/>
    <property type="match status" value="1"/>
</dbReference>
<reference evidence="6 7" key="1">
    <citation type="submission" date="2017-08" db="EMBL/GenBank/DDBJ databases">
        <title>Aliifodinibius alkalisoli sp. nov., isolated from saline alkaline soil.</title>
        <authorList>
            <person name="Liu D."/>
            <person name="Zhang G."/>
        </authorList>
    </citation>
    <scope>NUCLEOTIDE SEQUENCE [LARGE SCALE GENOMIC DNA]</scope>
    <source>
        <strain evidence="6 7">WN023</strain>
    </source>
</reference>
<evidence type="ECO:0000256" key="1">
    <source>
        <dbReference type="ARBA" id="ARBA00010641"/>
    </source>
</evidence>